<evidence type="ECO:0000313" key="2">
    <source>
        <dbReference type="EMBL" id="NDU95325.1"/>
    </source>
</evidence>
<keyword evidence="3" id="KW-1185">Reference proteome</keyword>
<feature type="chain" id="PRO_5026696177" evidence="1">
    <location>
        <begin position="19"/>
        <end position="291"/>
    </location>
</feature>
<dbReference type="AlphaFoldDB" id="A0A6L9L3V2"/>
<accession>A0A6L9L3V2</accession>
<gene>
    <name evidence="2" type="ORF">GK108_10620</name>
</gene>
<keyword evidence="1" id="KW-0732">Signal</keyword>
<dbReference type="Proteomes" id="UP000474175">
    <property type="component" value="Unassembled WGS sequence"/>
</dbReference>
<protein>
    <submittedName>
        <fullName evidence="2">PE-PGRS family protein</fullName>
    </submittedName>
</protein>
<evidence type="ECO:0000313" key="3">
    <source>
        <dbReference type="Proteomes" id="UP000474175"/>
    </source>
</evidence>
<evidence type="ECO:0000256" key="1">
    <source>
        <dbReference type="SAM" id="SignalP"/>
    </source>
</evidence>
<feature type="signal peptide" evidence="1">
    <location>
        <begin position="1"/>
        <end position="18"/>
    </location>
</feature>
<sequence length="291" mass="32153">MRFALVLLCLLVSSCKLVIPDTDLTQFSPTPTASPIQSGIVDKVTGMVDSRSQPGNLWVIQGEGSSSALTLIGHDGTLKGRVNVPRFGNRDWSDLAIGPGPADGVNYLYIGEIGDHNLQNEISQVYRLPEPGSLQSTISQIERINFRYPDFPQDAKTFLVDPQTKDIFIFTNRNPNVQIYRLPYPQNINEITVAQSLGELVVGLTVTGAAISTDGTELLIRNYGQGFYWKRRANQTIDDLVQRTVGRNAPMASEAKGEAICFDKDGDGYFTLSQRNSSAPVNLYYFKKLTR</sequence>
<reference evidence="2 3" key="1">
    <citation type="submission" date="2020-02" db="EMBL/GenBank/DDBJ databases">
        <title>Draft genome sequence of two Spirosoma agri KCTC 52727 and Spirosoma terrae KCTC 52035.</title>
        <authorList>
            <person name="Rojas J."/>
            <person name="Ambika Manirajan B."/>
            <person name="Suarez C."/>
            <person name="Ratering S."/>
            <person name="Schnell S."/>
        </authorList>
    </citation>
    <scope>NUCLEOTIDE SEQUENCE [LARGE SCALE GENOMIC DNA]</scope>
    <source>
        <strain evidence="2 3">KCTC 52035</strain>
    </source>
</reference>
<dbReference type="PROSITE" id="PS51257">
    <property type="entry name" value="PROKAR_LIPOPROTEIN"/>
    <property type="match status" value="1"/>
</dbReference>
<dbReference type="EMBL" id="JAAFZH010000004">
    <property type="protein sequence ID" value="NDU95325.1"/>
    <property type="molecule type" value="Genomic_DNA"/>
</dbReference>
<organism evidence="2 3">
    <name type="scientific">Spirosoma terrae</name>
    <dbReference type="NCBI Taxonomy" id="1968276"/>
    <lineage>
        <taxon>Bacteria</taxon>
        <taxon>Pseudomonadati</taxon>
        <taxon>Bacteroidota</taxon>
        <taxon>Cytophagia</taxon>
        <taxon>Cytophagales</taxon>
        <taxon>Cytophagaceae</taxon>
        <taxon>Spirosoma</taxon>
    </lineage>
</organism>
<name>A0A6L9L3V2_9BACT</name>
<comment type="caution">
    <text evidence="2">The sequence shown here is derived from an EMBL/GenBank/DDBJ whole genome shotgun (WGS) entry which is preliminary data.</text>
</comment>
<proteinExistence type="predicted"/>
<dbReference type="SUPFAM" id="SSF50956">
    <property type="entry name" value="Thermostable phytase (3-phytase)"/>
    <property type="match status" value="1"/>
</dbReference>
<dbReference type="RefSeq" id="WP_163947130.1">
    <property type="nucleotide sequence ID" value="NZ_JAAFZH010000004.1"/>
</dbReference>